<dbReference type="InterPro" id="IPR017853">
    <property type="entry name" value="GH"/>
</dbReference>
<sequence length="1910" mass="199707">MLLIILFAAIASTSARSQQVETTLPTSQRTTINLSAGMPGQSPWLYIKDSDSTAYATTAYNDSAWMPVGIPYSANLLTSFLNADSGGGDGDLNGTSNWYRLHFTLGTQYANSKILVEFEGAHTGAQVYINGTLLRGISAVAANAQASHVVGFIPFIVDLTPYVKTDGVTPNVLAVSVSRNDTWFEQPGFSQDYRFGQADAGLFRPAYMFITNKVHIPVNVYSNQKTWGTYVATLSEVPSSSNTATANSAIVEVQTNVLNENTTSQQVTLTTQIVDANGNVVAVAPTLTQTVPPMTSSTFPSTATPMFEQQITVNNPTLWYPNNSTYGKPYLYKVYHIVSVNGVVVDAAQSPLGIRTITWDHNFPYFNGHPMYLWGASGRYDYPALGSSVPEEQQWRDLAQLAAEGGNIWRPGHSTTSEEFVNAADAYGIMIDQPSGDGEGAFSSPTADQVTLKEELHRDMIIRDRSHPSILDWESNNGTMNETVGEALEAINELWDPVNTRVAADRTPDPVNGYMLGCTLQGCEVGVKSEFPNNPAWGSEYWGNGTGRGLAWDYELAFSAPFLDNWRQSRAANAFGMAQWYFADSPGEDSLYAEYQKYLNTSSQAAYQSSVRSLGASSVDMNRFPKLLYYVYEAAWTPFTIKPVIHVAHHWNRAYQNSGPIQENVFSNCPSVRLMINGAQQGAVETPNSWESNSQSNLTQTTTLMPFQTSWMVNWVSGTVEAECLDQFGNVVATDSRVTAGPESKIVLSVTPELAKPDGSSFAVTANGSDAAFVTASVVDTNGNVEPTASDTITFSVSGPATYMGGSQQYVSTASDAYSTSSGHTELNYHAPGDPQLQVEGGMTRITIRSQFTPGTVTVTATAPGLSTGIATYTIEPVPSVTPAATIPAIIVPPASIAVTVGHTASFSVTAAGTAPLTFQWKLNGSPIAGATNSTYTTPATTSAANNESFTVTVTNGEGSATSSAAILTVDAAADVAITTQPASQAAYVGQTVTLSVVATGSPTLAYQWKLNGTAIPGATSSIYTVPVLTSSNSGESFTVVVSNPVDSVTSAAAVITVNAAIAPSITQQPASLSVLANNPATFSVGVAGSSPFTYQWQLNGENLLGATTSTYSILQAQSTNVGTYTVIVTNAVGSVASAPATLTIAPPGVNLALGQPATASSSQGAGLTPNLANDGSLTTRWASVAATDPSWIQIDLGSVQPFDNVILYWEAAYAATYQIQYSTTGTTWSVAYNNTNGVGGIENLTFPTVQGRYVRMYGETRATAYGYSLYEFQIYNIAQCGGSSERYTVLSPTSVLDNASHLTWQRAETTYASGGAQYTQPIAQTYCSSQGLRLPTQPEALAISGASSPSCAFPQAWNTWTSTIDPSNSNDAGFVTSSGLATWQVANNYPGAVLCNSGTTVPPPAITTQPASQSVNVGASATFSVVAGGTGPFTYQWYMNGNAITGAYSSSYTTPATVSSENGALYSVVVIGPTKETVTSNAATLTLSAPPSDVIAIAAGATTTEGTFAADEDYTGGSTAGTTNTISTTGVTFPAPEAVYQAERNGVFSYIIPGLTAGVSYPILLHFAEFYWTATGQRVFNVSINGASVLKNFDIIAAAGGPNQAVVEQFNATANTSGQIIISFTAGAADQPKVDGIEIRKAGGSPACSAVPAAPSTFAATASSSSAISLTWGAVTPPANCTISSYNVYRGTTSGFTPSAGTLLVNTGTNTSYSNTGLPASTTYFYVVEAVDADGNSTASSQASATTQSSGSTSEILAIAAGGPAESNTSGGDYPFIADEDFSGGGDNQVSTVTINLTQPGANAAPMAVYQHARAGVFTYTIPGLTAGAQYTVLLHFAETYFTAAGDRVFNVAINGTTVLPGLDIYAAVGINAALVKQITATANSSGQLVIAFTAGAANQPIVSGIEVR</sequence>
<dbReference type="SUPFAM" id="SSF49785">
    <property type="entry name" value="Galactose-binding domain-like"/>
    <property type="match status" value="2"/>
</dbReference>
<dbReference type="InterPro" id="IPR013783">
    <property type="entry name" value="Ig-like_fold"/>
</dbReference>
<keyword evidence="3" id="KW-0326">Glycosidase</keyword>
<dbReference type="EMBL" id="CP030840">
    <property type="protein sequence ID" value="AXC12578.1"/>
    <property type="molecule type" value="Genomic_DNA"/>
</dbReference>
<dbReference type="PROSITE" id="PS50835">
    <property type="entry name" value="IG_LIKE"/>
    <property type="match status" value="3"/>
</dbReference>
<dbReference type="Gene3D" id="3.20.20.80">
    <property type="entry name" value="Glycosidases"/>
    <property type="match status" value="1"/>
</dbReference>
<dbReference type="SUPFAM" id="SSF51445">
    <property type="entry name" value="(Trans)glycosidases"/>
    <property type="match status" value="1"/>
</dbReference>
<evidence type="ECO:0000256" key="1">
    <source>
        <dbReference type="ARBA" id="ARBA00007401"/>
    </source>
</evidence>
<dbReference type="InterPro" id="IPR036179">
    <property type="entry name" value="Ig-like_dom_sf"/>
</dbReference>
<name>A0A2Z5G0C2_9BACT</name>
<keyword evidence="9" id="KW-1185">Reference proteome</keyword>
<dbReference type="PROSITE" id="PS50853">
    <property type="entry name" value="FN3"/>
    <property type="match status" value="1"/>
</dbReference>
<dbReference type="SMART" id="SM00060">
    <property type="entry name" value="FN3"/>
    <property type="match status" value="1"/>
</dbReference>
<dbReference type="InterPro" id="IPR006102">
    <property type="entry name" value="Ig-like_GH2"/>
</dbReference>
<evidence type="ECO:0000259" key="5">
    <source>
        <dbReference type="PROSITE" id="PS50022"/>
    </source>
</evidence>
<evidence type="ECO:0000256" key="4">
    <source>
        <dbReference type="SAM" id="SignalP"/>
    </source>
</evidence>
<proteinExistence type="inferred from homology"/>
<evidence type="ECO:0000313" key="8">
    <source>
        <dbReference type="EMBL" id="AXC12578.1"/>
    </source>
</evidence>
<dbReference type="Pfam" id="PF00703">
    <property type="entry name" value="Glyco_hydro_2"/>
    <property type="match status" value="1"/>
</dbReference>
<dbReference type="InterPro" id="IPR032311">
    <property type="entry name" value="DUF4982"/>
</dbReference>
<dbReference type="Gene3D" id="2.60.120.430">
    <property type="entry name" value="Galactose-binding lectin"/>
    <property type="match status" value="2"/>
</dbReference>
<dbReference type="GO" id="GO:0004553">
    <property type="term" value="F:hydrolase activity, hydrolyzing O-glycosyl compounds"/>
    <property type="evidence" value="ECO:0007669"/>
    <property type="project" value="InterPro"/>
</dbReference>
<dbReference type="InterPro" id="IPR007110">
    <property type="entry name" value="Ig-like_dom"/>
</dbReference>
<dbReference type="InterPro" id="IPR036116">
    <property type="entry name" value="FN3_sf"/>
</dbReference>
<dbReference type="InterPro" id="IPR021720">
    <property type="entry name" value="Malectin_dom"/>
</dbReference>
<dbReference type="PROSITE" id="PS50022">
    <property type="entry name" value="FA58C_3"/>
    <property type="match status" value="1"/>
</dbReference>
<dbReference type="Gene3D" id="2.60.40.10">
    <property type="entry name" value="Immunoglobulins"/>
    <property type="match status" value="8"/>
</dbReference>
<dbReference type="PANTHER" id="PTHR42732:SF1">
    <property type="entry name" value="BETA-MANNOSIDASE"/>
    <property type="match status" value="1"/>
</dbReference>
<feature type="domain" description="Ig-like" evidence="6">
    <location>
        <begin position="1405"/>
        <end position="1487"/>
    </location>
</feature>
<feature type="domain" description="Fibronectin type-III" evidence="7">
    <location>
        <begin position="1655"/>
        <end position="1751"/>
    </location>
</feature>
<feature type="domain" description="F5/8 type C" evidence="5">
    <location>
        <begin position="1137"/>
        <end position="1278"/>
    </location>
</feature>
<evidence type="ECO:0000256" key="2">
    <source>
        <dbReference type="ARBA" id="ARBA00022801"/>
    </source>
</evidence>
<feature type="signal peptide" evidence="4">
    <location>
        <begin position="1"/>
        <end position="17"/>
    </location>
</feature>
<dbReference type="Pfam" id="PF11721">
    <property type="entry name" value="Malectin"/>
    <property type="match status" value="2"/>
</dbReference>
<dbReference type="InterPro" id="IPR008979">
    <property type="entry name" value="Galactose-bd-like_sf"/>
</dbReference>
<gene>
    <name evidence="8" type="ORF">ACPOL_3285</name>
</gene>
<dbReference type="CDD" id="cd00063">
    <property type="entry name" value="FN3"/>
    <property type="match status" value="1"/>
</dbReference>
<dbReference type="Pfam" id="PF13927">
    <property type="entry name" value="Ig_3"/>
    <property type="match status" value="1"/>
</dbReference>
<keyword evidence="2" id="KW-0378">Hydrolase</keyword>
<dbReference type="Pfam" id="PF18565">
    <property type="entry name" value="Glyco_hydro2_C5"/>
    <property type="match status" value="1"/>
</dbReference>
<evidence type="ECO:0000259" key="7">
    <source>
        <dbReference type="PROSITE" id="PS50853"/>
    </source>
</evidence>
<dbReference type="Pfam" id="PF00041">
    <property type="entry name" value="fn3"/>
    <property type="match status" value="1"/>
</dbReference>
<dbReference type="SUPFAM" id="SSF48726">
    <property type="entry name" value="Immunoglobulin"/>
    <property type="match status" value="4"/>
</dbReference>
<accession>A0A2Z5G0C2</accession>
<reference evidence="8 9" key="1">
    <citation type="journal article" date="2018" name="Front. Microbiol.">
        <title>Hydrolytic Capabilities as a Key to Environmental Success: Chitinolytic and Cellulolytic Acidobacteria From Acidic Sub-arctic Soils and Boreal Peatlands.</title>
        <authorList>
            <person name="Belova S.E."/>
            <person name="Ravin N.V."/>
            <person name="Pankratov T.A."/>
            <person name="Rakitin A.L."/>
            <person name="Ivanova A.A."/>
            <person name="Beletsky A.V."/>
            <person name="Mardanov A.V."/>
            <person name="Sinninghe Damste J.S."/>
            <person name="Dedysh S.N."/>
        </authorList>
    </citation>
    <scope>NUCLEOTIDE SEQUENCE [LARGE SCALE GENOMIC DNA]</scope>
    <source>
        <strain evidence="8 9">SBC82</strain>
    </source>
</reference>
<dbReference type="InterPro" id="IPR040605">
    <property type="entry name" value="Glyco_hydro2_dom5"/>
</dbReference>
<feature type="chain" id="PRO_5016414965" evidence="4">
    <location>
        <begin position="18"/>
        <end position="1910"/>
    </location>
</feature>
<protein>
    <submittedName>
        <fullName evidence="8">Beta-galactosidase</fullName>
    </submittedName>
</protein>
<dbReference type="KEGG" id="abas:ACPOL_3285"/>
<comment type="similarity">
    <text evidence="1">Belongs to the glycosyl hydrolase 2 family.</text>
</comment>
<dbReference type="Gene3D" id="2.60.120.260">
    <property type="entry name" value="Galactose-binding domain-like"/>
    <property type="match status" value="2"/>
</dbReference>
<dbReference type="Pfam" id="PF00754">
    <property type="entry name" value="F5_F8_type_C"/>
    <property type="match status" value="1"/>
</dbReference>
<dbReference type="InterPro" id="IPR003961">
    <property type="entry name" value="FN3_dom"/>
</dbReference>
<dbReference type="InterPro" id="IPR003599">
    <property type="entry name" value="Ig_sub"/>
</dbReference>
<dbReference type="GO" id="GO:0005975">
    <property type="term" value="P:carbohydrate metabolic process"/>
    <property type="evidence" value="ECO:0007669"/>
    <property type="project" value="InterPro"/>
</dbReference>
<evidence type="ECO:0000259" key="6">
    <source>
        <dbReference type="PROSITE" id="PS50835"/>
    </source>
</evidence>
<dbReference type="SUPFAM" id="SSF49265">
    <property type="entry name" value="Fibronectin type III"/>
    <property type="match status" value="1"/>
</dbReference>
<organism evidence="8 9">
    <name type="scientific">Acidisarcina polymorpha</name>
    <dbReference type="NCBI Taxonomy" id="2211140"/>
    <lineage>
        <taxon>Bacteria</taxon>
        <taxon>Pseudomonadati</taxon>
        <taxon>Acidobacteriota</taxon>
        <taxon>Terriglobia</taxon>
        <taxon>Terriglobales</taxon>
        <taxon>Acidobacteriaceae</taxon>
        <taxon>Acidisarcina</taxon>
    </lineage>
</organism>
<dbReference type="InterPro" id="IPR051913">
    <property type="entry name" value="GH2_Domain-Containing"/>
</dbReference>
<dbReference type="Pfam" id="PF16355">
    <property type="entry name" value="DUF4982"/>
    <property type="match status" value="1"/>
</dbReference>
<dbReference type="Proteomes" id="UP000253606">
    <property type="component" value="Chromosome"/>
</dbReference>
<evidence type="ECO:0000256" key="3">
    <source>
        <dbReference type="ARBA" id="ARBA00023295"/>
    </source>
</evidence>
<dbReference type="SUPFAM" id="SSF49303">
    <property type="entry name" value="beta-Galactosidase/glucuronidase domain"/>
    <property type="match status" value="1"/>
</dbReference>
<dbReference type="PANTHER" id="PTHR42732">
    <property type="entry name" value="BETA-GALACTOSIDASE"/>
    <property type="match status" value="1"/>
</dbReference>
<evidence type="ECO:0000313" key="9">
    <source>
        <dbReference type="Proteomes" id="UP000253606"/>
    </source>
</evidence>
<dbReference type="InterPro" id="IPR036156">
    <property type="entry name" value="Beta-gal/glucu_dom_sf"/>
</dbReference>
<dbReference type="SMART" id="SM00409">
    <property type="entry name" value="IG"/>
    <property type="match status" value="4"/>
</dbReference>
<keyword evidence="4" id="KW-0732">Signal</keyword>
<dbReference type="InterPro" id="IPR000421">
    <property type="entry name" value="FA58C"/>
</dbReference>
<feature type="domain" description="Ig-like" evidence="6">
    <location>
        <begin position="888"/>
        <end position="969"/>
    </location>
</feature>
<feature type="domain" description="Ig-like" evidence="6">
    <location>
        <begin position="1064"/>
        <end position="1144"/>
    </location>
</feature>